<evidence type="ECO:0000256" key="1">
    <source>
        <dbReference type="SAM" id="MobiDB-lite"/>
    </source>
</evidence>
<feature type="compositionally biased region" description="Acidic residues" evidence="1">
    <location>
        <begin position="179"/>
        <end position="188"/>
    </location>
</feature>
<protein>
    <submittedName>
        <fullName evidence="2">(pine wood nematode) hypothetical protein</fullName>
    </submittedName>
</protein>
<dbReference type="AlphaFoldDB" id="A0A7I8X340"/>
<feature type="region of interest" description="Disordered" evidence="1">
    <location>
        <begin position="112"/>
        <end position="202"/>
    </location>
</feature>
<dbReference type="EMBL" id="CAJFDI010000006">
    <property type="protein sequence ID" value="CAD5235092.1"/>
    <property type="molecule type" value="Genomic_DNA"/>
</dbReference>
<accession>A0A7I8X340</accession>
<proteinExistence type="predicted"/>
<evidence type="ECO:0000313" key="2">
    <source>
        <dbReference type="EMBL" id="CAD5235092.1"/>
    </source>
</evidence>
<name>A0A7I8X340_BURXY</name>
<dbReference type="EMBL" id="CAJFCV020000006">
    <property type="protein sequence ID" value="CAG9131290.1"/>
    <property type="molecule type" value="Genomic_DNA"/>
</dbReference>
<dbReference type="Proteomes" id="UP000582659">
    <property type="component" value="Unassembled WGS sequence"/>
</dbReference>
<feature type="compositionally biased region" description="Pro residues" evidence="1">
    <location>
        <begin position="15"/>
        <end position="24"/>
    </location>
</feature>
<sequence length="202" mass="21966">MCIKKKVQQPVEQTAPPPVEPPVEPSVATALPQSPEKKKSVDLADRSTYTAKSDLFPEEKTLKDKIHKTIPKVKKRNTDGKTIEEDAANVTGALNGLGHNAAPVQFKRLMESARAKPKPVGKIKKGDTKFSPKKPTGKSPGKKTCEEDTLHPKLAKEKTAEGDVVEEGDGCETPGPNEEFVEDEEGSAGDENWMYSDSEMGK</sequence>
<keyword evidence="3" id="KW-1185">Reference proteome</keyword>
<comment type="caution">
    <text evidence="2">The sequence shown here is derived from an EMBL/GenBank/DDBJ whole genome shotgun (WGS) entry which is preliminary data.</text>
</comment>
<organism evidence="2 3">
    <name type="scientific">Bursaphelenchus xylophilus</name>
    <name type="common">Pinewood nematode worm</name>
    <name type="synonym">Aphelenchoides xylophilus</name>
    <dbReference type="NCBI Taxonomy" id="6326"/>
    <lineage>
        <taxon>Eukaryota</taxon>
        <taxon>Metazoa</taxon>
        <taxon>Ecdysozoa</taxon>
        <taxon>Nematoda</taxon>
        <taxon>Chromadorea</taxon>
        <taxon>Rhabditida</taxon>
        <taxon>Tylenchina</taxon>
        <taxon>Tylenchomorpha</taxon>
        <taxon>Aphelenchoidea</taxon>
        <taxon>Aphelenchoididae</taxon>
        <taxon>Bursaphelenchus</taxon>
    </lineage>
</organism>
<feature type="region of interest" description="Disordered" evidence="1">
    <location>
        <begin position="1"/>
        <end position="45"/>
    </location>
</feature>
<dbReference type="Proteomes" id="UP000659654">
    <property type="component" value="Unassembled WGS sequence"/>
</dbReference>
<feature type="compositionally biased region" description="Basic and acidic residues" evidence="1">
    <location>
        <begin position="35"/>
        <end position="45"/>
    </location>
</feature>
<reference evidence="2" key="1">
    <citation type="submission" date="2020-09" db="EMBL/GenBank/DDBJ databases">
        <authorList>
            <person name="Kikuchi T."/>
        </authorList>
    </citation>
    <scope>NUCLEOTIDE SEQUENCE</scope>
    <source>
        <strain evidence="2">Ka4C1</strain>
    </source>
</reference>
<gene>
    <name evidence="2" type="ORF">BXYJ_LOCUS15183</name>
</gene>
<evidence type="ECO:0000313" key="3">
    <source>
        <dbReference type="Proteomes" id="UP000659654"/>
    </source>
</evidence>
<feature type="compositionally biased region" description="Basic and acidic residues" evidence="1">
    <location>
        <begin position="143"/>
        <end position="161"/>
    </location>
</feature>